<evidence type="ECO:0000313" key="3">
    <source>
        <dbReference type="Proteomes" id="UP000275012"/>
    </source>
</evidence>
<keyword evidence="1" id="KW-0472">Membrane</keyword>
<dbReference type="InterPro" id="IPR034756">
    <property type="entry name" value="T2SSM_b"/>
</dbReference>
<gene>
    <name evidence="2" type="ORF">EBB59_04100</name>
</gene>
<feature type="transmembrane region" description="Helical" evidence="1">
    <location>
        <begin position="15"/>
        <end position="38"/>
    </location>
</feature>
<keyword evidence="3" id="KW-1185">Reference proteome</keyword>
<keyword evidence="1" id="KW-0812">Transmembrane</keyword>
<evidence type="ECO:0008006" key="4">
    <source>
        <dbReference type="Google" id="ProtNLM"/>
    </source>
</evidence>
<dbReference type="EMBL" id="RFLY01000004">
    <property type="protein sequence ID" value="RMH93832.1"/>
    <property type="molecule type" value="Genomic_DNA"/>
</dbReference>
<dbReference type="Pfam" id="PF10741">
    <property type="entry name" value="T2SSM_b"/>
    <property type="match status" value="1"/>
</dbReference>
<protein>
    <recommendedName>
        <fullName evidence="4">General secretion pathway protein GspM</fullName>
    </recommendedName>
</protein>
<sequence length="215" mass="23187">MSTTPAPADSARRHAWLAVALLAVLLCLVSGVFHRAWWVPWQAERGRLLKADEALSRARSLLAQKESVAGLSLRVEAEAQRQRLWLTESTVQQGEVELARRIDEVVTRVRRNGKSCRMESRAPVRLEPAPASDRPGRAGLSVRLRCGNAEMLRVLAALELQAPRLRIDSLNISGMPAHGGTPLARQAGVLDVGFVVIGGLSPAGSARAEPGQGAM</sequence>
<accession>A0A3M2I3P1</accession>
<keyword evidence="1" id="KW-1133">Transmembrane helix</keyword>
<evidence type="ECO:0000313" key="2">
    <source>
        <dbReference type="EMBL" id="RMH93832.1"/>
    </source>
</evidence>
<dbReference type="NCBIfam" id="NF040576">
    <property type="entry name" value="T2SS_GspM_XpsM"/>
    <property type="match status" value="1"/>
</dbReference>
<name>A0A3M2I3P1_9GAMM</name>
<dbReference type="RefSeq" id="WP_122100875.1">
    <property type="nucleotide sequence ID" value="NZ_RFLY01000004.1"/>
</dbReference>
<dbReference type="OrthoDB" id="5767259at2"/>
<comment type="caution">
    <text evidence="2">The sequence shown here is derived from an EMBL/GenBank/DDBJ whole genome shotgun (WGS) entry which is preliminary data.</text>
</comment>
<evidence type="ECO:0000256" key="1">
    <source>
        <dbReference type="SAM" id="Phobius"/>
    </source>
</evidence>
<proteinExistence type="predicted"/>
<dbReference type="AlphaFoldDB" id="A0A3M2I3P1"/>
<reference evidence="2 3" key="1">
    <citation type="submission" date="2018-10" db="EMBL/GenBank/DDBJ databases">
        <title>Proposal of Lysobacter pythonis sp. nov. isolated from royal pythons (Python regius).</title>
        <authorList>
            <person name="Hans-Juergen B."/>
            <person name="Huptas C."/>
            <person name="Sandra B."/>
            <person name="Igor L."/>
            <person name="Joachim S."/>
            <person name="Siegfried S."/>
            <person name="Mareike W."/>
            <person name="Peter K."/>
        </authorList>
    </citation>
    <scope>NUCLEOTIDE SEQUENCE [LARGE SCALE GENOMIC DNA]</scope>
    <source>
        <strain evidence="2 3">4284/11</strain>
    </source>
</reference>
<organism evidence="2 3">
    <name type="scientific">Solilutibacter pythonis</name>
    <dbReference type="NCBI Taxonomy" id="2483112"/>
    <lineage>
        <taxon>Bacteria</taxon>
        <taxon>Pseudomonadati</taxon>
        <taxon>Pseudomonadota</taxon>
        <taxon>Gammaproteobacteria</taxon>
        <taxon>Lysobacterales</taxon>
        <taxon>Lysobacteraceae</taxon>
        <taxon>Solilutibacter</taxon>
    </lineage>
</organism>
<dbReference type="Proteomes" id="UP000275012">
    <property type="component" value="Unassembled WGS sequence"/>
</dbReference>